<dbReference type="PANTHER" id="PTHR45458:SF1">
    <property type="entry name" value="SHORT CHAIN DEHYDROGENASE"/>
    <property type="match status" value="1"/>
</dbReference>
<sequence>MAGVALQGKQVVVTGASQGLGLEFTKQLLDKGNTVVAAVRNPSAGLLQLEQAAPEGRLHVTQLDVSSTASITRWAGGLRDNCRGLRHVDVLINNAGVYGSKVDLKTVTEQDMIACFKVNTIGPLVVVQQLLAAGLIGGFGGKTLIANVSSKVGSVDDNRGGGGYPYRASKSALNIVNKSMSIDLAGDGVMCVLLHPGYVRTNMTGGQGLIDVQESVAGMLGVLESSKPLNGEWYDFKGEKIPW</sequence>
<dbReference type="PRINTS" id="PR00080">
    <property type="entry name" value="SDRFAMILY"/>
</dbReference>
<dbReference type="SUPFAM" id="SSF51735">
    <property type="entry name" value="NAD(P)-binding Rossmann-fold domains"/>
    <property type="match status" value="1"/>
</dbReference>
<proteinExistence type="inferred from homology"/>
<gene>
    <name evidence="2" type="ORF">OEZ85_003086</name>
</gene>
<evidence type="ECO:0000256" key="1">
    <source>
        <dbReference type="RuleBase" id="RU000363"/>
    </source>
</evidence>
<dbReference type="Proteomes" id="UP001244341">
    <property type="component" value="Chromosome 5b"/>
</dbReference>
<dbReference type="InterPro" id="IPR052184">
    <property type="entry name" value="SDR_enzymes"/>
</dbReference>
<dbReference type="CDD" id="cd05325">
    <property type="entry name" value="carb_red_sniffer_like_SDR_c"/>
    <property type="match status" value="1"/>
</dbReference>
<dbReference type="InterPro" id="IPR036291">
    <property type="entry name" value="NAD(P)-bd_dom_sf"/>
</dbReference>
<accession>A0ABY8U0D6</accession>
<comment type="similarity">
    <text evidence="1">Belongs to the short-chain dehydrogenases/reductases (SDR) family.</text>
</comment>
<dbReference type="PANTHER" id="PTHR45458">
    <property type="entry name" value="SHORT-CHAIN DEHYDROGENASE/REDUCTASE SDR"/>
    <property type="match status" value="1"/>
</dbReference>
<dbReference type="Pfam" id="PF00106">
    <property type="entry name" value="adh_short"/>
    <property type="match status" value="1"/>
</dbReference>
<name>A0ABY8U0D6_TETOB</name>
<dbReference type="EMBL" id="CP126212">
    <property type="protein sequence ID" value="WIA14569.1"/>
    <property type="molecule type" value="Genomic_DNA"/>
</dbReference>
<dbReference type="Gene3D" id="3.40.50.720">
    <property type="entry name" value="NAD(P)-binding Rossmann-like Domain"/>
    <property type="match status" value="1"/>
</dbReference>
<dbReference type="PRINTS" id="PR00081">
    <property type="entry name" value="GDHRDH"/>
</dbReference>
<protein>
    <recommendedName>
        <fullName evidence="4">C-factor</fullName>
    </recommendedName>
</protein>
<evidence type="ECO:0000313" key="3">
    <source>
        <dbReference type="Proteomes" id="UP001244341"/>
    </source>
</evidence>
<evidence type="ECO:0000313" key="2">
    <source>
        <dbReference type="EMBL" id="WIA14569.1"/>
    </source>
</evidence>
<dbReference type="InterPro" id="IPR002347">
    <property type="entry name" value="SDR_fam"/>
</dbReference>
<reference evidence="2 3" key="1">
    <citation type="submission" date="2023-05" db="EMBL/GenBank/DDBJ databases">
        <title>A 100% complete, gapless, phased diploid assembly of the Scenedesmus obliquus UTEX 3031 genome.</title>
        <authorList>
            <person name="Biondi T.C."/>
            <person name="Hanschen E.R."/>
            <person name="Kwon T."/>
            <person name="Eng W."/>
            <person name="Kruse C.P.S."/>
            <person name="Koehler S.I."/>
            <person name="Kunde Y."/>
            <person name="Gleasner C.D."/>
            <person name="You Mak K.T."/>
            <person name="Polle J."/>
            <person name="Hovde B.T."/>
            <person name="Starkenburg S.R."/>
        </authorList>
    </citation>
    <scope>NUCLEOTIDE SEQUENCE [LARGE SCALE GENOMIC DNA]</scope>
    <source>
        <strain evidence="2 3">DOE0152z</strain>
    </source>
</reference>
<keyword evidence="3" id="KW-1185">Reference proteome</keyword>
<organism evidence="2 3">
    <name type="scientific">Tetradesmus obliquus</name>
    <name type="common">Green alga</name>
    <name type="synonym">Acutodesmus obliquus</name>
    <dbReference type="NCBI Taxonomy" id="3088"/>
    <lineage>
        <taxon>Eukaryota</taxon>
        <taxon>Viridiplantae</taxon>
        <taxon>Chlorophyta</taxon>
        <taxon>core chlorophytes</taxon>
        <taxon>Chlorophyceae</taxon>
        <taxon>CS clade</taxon>
        <taxon>Sphaeropleales</taxon>
        <taxon>Scenedesmaceae</taxon>
        <taxon>Tetradesmus</taxon>
    </lineage>
</organism>
<evidence type="ECO:0008006" key="4">
    <source>
        <dbReference type="Google" id="ProtNLM"/>
    </source>
</evidence>